<dbReference type="OrthoDB" id="1750606at2759"/>
<accession>A0A6J5VXV8</accession>
<evidence type="ECO:0008006" key="4">
    <source>
        <dbReference type="Google" id="ProtNLM"/>
    </source>
</evidence>
<feature type="compositionally biased region" description="Basic and acidic residues" evidence="1">
    <location>
        <begin position="214"/>
        <end position="227"/>
    </location>
</feature>
<feature type="region of interest" description="Disordered" evidence="1">
    <location>
        <begin position="79"/>
        <end position="102"/>
    </location>
</feature>
<feature type="region of interest" description="Disordered" evidence="1">
    <location>
        <begin position="206"/>
        <end position="227"/>
    </location>
</feature>
<evidence type="ECO:0000313" key="3">
    <source>
        <dbReference type="Proteomes" id="UP000507245"/>
    </source>
</evidence>
<evidence type="ECO:0000313" key="2">
    <source>
        <dbReference type="EMBL" id="CAB4292841.1"/>
    </source>
</evidence>
<gene>
    <name evidence="2" type="ORF">ORAREDHAP_LOCUS1453</name>
</gene>
<proteinExistence type="predicted"/>
<organism evidence="2 3">
    <name type="scientific">Prunus armeniaca</name>
    <name type="common">Apricot</name>
    <name type="synonym">Armeniaca vulgaris</name>
    <dbReference type="NCBI Taxonomy" id="36596"/>
    <lineage>
        <taxon>Eukaryota</taxon>
        <taxon>Viridiplantae</taxon>
        <taxon>Streptophyta</taxon>
        <taxon>Embryophyta</taxon>
        <taxon>Tracheophyta</taxon>
        <taxon>Spermatophyta</taxon>
        <taxon>Magnoliopsida</taxon>
        <taxon>eudicotyledons</taxon>
        <taxon>Gunneridae</taxon>
        <taxon>Pentapetalae</taxon>
        <taxon>rosids</taxon>
        <taxon>fabids</taxon>
        <taxon>Rosales</taxon>
        <taxon>Rosaceae</taxon>
        <taxon>Amygdaloideae</taxon>
        <taxon>Amygdaleae</taxon>
        <taxon>Prunus</taxon>
    </lineage>
</organism>
<evidence type="ECO:0000256" key="1">
    <source>
        <dbReference type="SAM" id="MobiDB-lite"/>
    </source>
</evidence>
<protein>
    <recommendedName>
        <fullName evidence="4">DUF4283 domain-containing protein</fullName>
    </recommendedName>
</protein>
<name>A0A6J5VXV8_PRUAR</name>
<sequence>MREVDASMASFWVKMHGVPLLNMTTMVAKKIGYVLGQVLEVDHTKEEECIGRFLGVRICLDVRQSLMRGTFVEFPEEGATWRETSQSTRGKRGLERKGKRKNGVGRYGRLKFLGPHGITEASPTNFAEPPLPHGGAFQISIESGIAFDLNMAAVVEEGSIVQRTTHESLAIVRGDLGFQFEALTHGSDPFNLGPLIFGQPDISTTGGVGSLSKRGKEKEESGRMDKRRCAGNRLASDCVGACNMGSRRELTFDDTLIQEAKTNFRYPHAP</sequence>
<dbReference type="AlphaFoldDB" id="A0A6J5VXV8"/>
<dbReference type="EMBL" id="CAEKKB010000001">
    <property type="protein sequence ID" value="CAB4292841.1"/>
    <property type="molecule type" value="Genomic_DNA"/>
</dbReference>
<keyword evidence="3" id="KW-1185">Reference proteome</keyword>
<dbReference type="Proteomes" id="UP000507245">
    <property type="component" value="Unassembled WGS sequence"/>
</dbReference>
<reference evidence="3" key="1">
    <citation type="journal article" date="2020" name="Genome Biol.">
        <title>Gamete binning: chromosome-level and haplotype-resolved genome assembly enabled by high-throughput single-cell sequencing of gamete genomes.</title>
        <authorList>
            <person name="Campoy J.A."/>
            <person name="Sun H."/>
            <person name="Goel M."/>
            <person name="Jiao W.-B."/>
            <person name="Folz-Donahue K."/>
            <person name="Wang N."/>
            <person name="Rubio M."/>
            <person name="Liu C."/>
            <person name="Kukat C."/>
            <person name="Ruiz D."/>
            <person name="Huettel B."/>
            <person name="Schneeberger K."/>
        </authorList>
    </citation>
    <scope>NUCLEOTIDE SEQUENCE [LARGE SCALE GENOMIC DNA]</scope>
    <source>
        <strain evidence="3">cv. Rojo Pasion</strain>
    </source>
</reference>